<dbReference type="EMBL" id="JH651384">
    <property type="protein sequence ID" value="EIJ33519.1"/>
    <property type="molecule type" value="Genomic_DNA"/>
</dbReference>
<keyword evidence="2" id="KW-1185">Reference proteome</keyword>
<dbReference type="PANTHER" id="PTHR36454">
    <property type="entry name" value="LMO2823 PROTEIN"/>
    <property type="match status" value="1"/>
</dbReference>
<evidence type="ECO:0000313" key="1">
    <source>
        <dbReference type="EMBL" id="EIJ33519.1"/>
    </source>
</evidence>
<dbReference type="Pfam" id="PF06245">
    <property type="entry name" value="DUF1015"/>
    <property type="match status" value="1"/>
</dbReference>
<dbReference type="PANTHER" id="PTHR36454:SF1">
    <property type="entry name" value="DUF1015 DOMAIN-CONTAINING PROTEIN"/>
    <property type="match status" value="1"/>
</dbReference>
<dbReference type="InterPro" id="IPR008323">
    <property type="entry name" value="UCP033563"/>
</dbReference>
<reference evidence="2" key="1">
    <citation type="journal article" date="2011" name="Stand. Genomic Sci.">
        <title>Genome sequence of the filamentous, gliding Thiothrix nivea neotype strain (JP2(T)).</title>
        <authorList>
            <person name="Lapidus A."/>
            <person name="Nolan M."/>
            <person name="Lucas S."/>
            <person name="Glavina Del Rio T."/>
            <person name="Tice H."/>
            <person name="Cheng J.F."/>
            <person name="Tapia R."/>
            <person name="Han C."/>
            <person name="Goodwin L."/>
            <person name="Pitluck S."/>
            <person name="Liolios K."/>
            <person name="Pagani I."/>
            <person name="Ivanova N."/>
            <person name="Huntemann M."/>
            <person name="Mavromatis K."/>
            <person name="Mikhailova N."/>
            <person name="Pati A."/>
            <person name="Chen A."/>
            <person name="Palaniappan K."/>
            <person name="Land M."/>
            <person name="Brambilla E.M."/>
            <person name="Rohde M."/>
            <person name="Abt B."/>
            <person name="Verbarg S."/>
            <person name="Goker M."/>
            <person name="Bristow J."/>
            <person name="Eisen J.A."/>
            <person name="Markowitz V."/>
            <person name="Hugenholtz P."/>
            <person name="Kyrpides N.C."/>
            <person name="Klenk H.P."/>
            <person name="Woyke T."/>
        </authorList>
    </citation>
    <scope>NUCLEOTIDE SEQUENCE [LARGE SCALE GENOMIC DNA]</scope>
    <source>
        <strain evidence="2">ATCC 35100 / DSM 5205 / JP2</strain>
    </source>
</reference>
<dbReference type="PIRSF" id="PIRSF033563">
    <property type="entry name" value="UCP033563"/>
    <property type="match status" value="1"/>
</dbReference>
<evidence type="ECO:0008006" key="3">
    <source>
        <dbReference type="Google" id="ProtNLM"/>
    </source>
</evidence>
<evidence type="ECO:0000313" key="2">
    <source>
        <dbReference type="Proteomes" id="UP000005317"/>
    </source>
</evidence>
<name>A0A656HE93_THINJ</name>
<organism evidence="1 2">
    <name type="scientific">Thiothrix nivea (strain ATCC 35100 / DSM 5205 / JP2)</name>
    <dbReference type="NCBI Taxonomy" id="870187"/>
    <lineage>
        <taxon>Bacteria</taxon>
        <taxon>Pseudomonadati</taxon>
        <taxon>Pseudomonadota</taxon>
        <taxon>Gammaproteobacteria</taxon>
        <taxon>Thiotrichales</taxon>
        <taxon>Thiotrichaceae</taxon>
        <taxon>Thiothrix</taxon>
    </lineage>
</organism>
<accession>A0A656HE93</accession>
<dbReference type="RefSeq" id="WP_002707470.1">
    <property type="nucleotide sequence ID" value="NZ_JH651384.1"/>
</dbReference>
<dbReference type="OrthoDB" id="9781616at2"/>
<dbReference type="AlphaFoldDB" id="A0A656HE93"/>
<gene>
    <name evidence="1" type="ORF">Thini_0891</name>
</gene>
<sequence>MNLISPFKGLRPAPGRGAEVIAPPYDVLNSAEARGRAEGKPWSFLHVSKPEIDLPEDTTPYSEAVYAKAAENLQHTIDAGLLVQDEQPCYYAYRLVMGNHSQTGLVAGASIADYDTNRIRKHEFTRPVKEDDRVRQIDAVNAQTGPVLLACPDTPAVDQILAKASQGEAVLDVTADDGIRHTLWVIDDEGSIAQLTAAFNAMHALYIADGHHRSAAASRIAKMRNNQQGSGYFLSVIFPAHEMKIFDYNRVVRDLHDMDHSQFLAAVEQNFDLEPSSTPVKPEQAGVFGMYMDGQWFKLTLHAELMPNDDPVARLDVSRLARYLIEPVLGITDPRRDDRIDFVGGIRGLEGLEKRVNSGEMAVAFSLYPTSMEDLMAVADNNDVMPPKSTWFEPKLADGVVSYLLG</sequence>
<dbReference type="Proteomes" id="UP000005317">
    <property type="component" value="Unassembled WGS sequence"/>
</dbReference>
<proteinExistence type="predicted"/>
<protein>
    <recommendedName>
        <fullName evidence="3">DUF1015 domain-containing protein</fullName>
    </recommendedName>
</protein>